<dbReference type="EC" id="2.6.1.1" evidence="4"/>
<dbReference type="InterPro" id="IPR000796">
    <property type="entry name" value="Asp_trans"/>
</dbReference>
<keyword evidence="7" id="KW-0663">Pyridoxal phosphate</keyword>
<evidence type="ECO:0000259" key="9">
    <source>
        <dbReference type="Pfam" id="PF00155"/>
    </source>
</evidence>
<dbReference type="FunFam" id="3.90.1150.10:FF:000001">
    <property type="entry name" value="Aspartate aminotransferase"/>
    <property type="match status" value="1"/>
</dbReference>
<keyword evidence="6" id="KW-0808">Transferase</keyword>
<dbReference type="CDD" id="cd00609">
    <property type="entry name" value="AAT_like"/>
    <property type="match status" value="1"/>
</dbReference>
<dbReference type="FunFam" id="3.40.640.10:FF:000066">
    <property type="entry name" value="Aspartate aminotransferase"/>
    <property type="match status" value="1"/>
</dbReference>
<dbReference type="InterPro" id="IPR015424">
    <property type="entry name" value="PyrdxlP-dep_Trfase"/>
</dbReference>
<dbReference type="PANTHER" id="PTHR11879">
    <property type="entry name" value="ASPARTATE AMINOTRANSFERASE"/>
    <property type="match status" value="1"/>
</dbReference>
<comment type="cofactor">
    <cofactor evidence="1">
        <name>pyridoxal 5'-phosphate</name>
        <dbReference type="ChEBI" id="CHEBI:597326"/>
    </cofactor>
</comment>
<dbReference type="PANTHER" id="PTHR11879:SF22">
    <property type="entry name" value="ASPARTATE AMINOTRANSFERASE, MITOCHONDRIAL"/>
    <property type="match status" value="1"/>
</dbReference>
<sequence length="446" mass="49235">MLFRHFLSVYFFSRRFFPGNMQKLVAKTGVRAFSTSPKLHSLWSKVEMAPADPILGVSQAFQKCTSPDKLNLGVGAYRDENGKPWVLPTVKAAEKKLFEMQEQGKVNKEYLPIDGIPEFYNAAVKLMLGDNCTPIKEGRNITVQCLSGTGGLRLSAAIMGHYMKGTPIYLPNPTWGNHKAIYPKEGVEVKGYTYYDPKTCGLDFDGMIKDLKAAPAGSVVLLHACAHNPTGVDPSVEQWKEIAKVCVEGKLVPLLDSAYQGFASGDFDKDAWACRYFAELGIEMFLIQSFAKNMGIYGERTGAFTVICESKEVADKLKSQLKIIIRTMYSNPPKNGAQIASTILNDPVALAEWKAEVKIMADRIIAMRQQLYDGLKANGCPGSWEHVVNQIGMFTYTGLKPAQVEILTNKWHVYLTKDGRISMAGLSTPTCKYLADAIKDAVTTAP</sequence>
<evidence type="ECO:0000256" key="3">
    <source>
        <dbReference type="ARBA" id="ARBA00011738"/>
    </source>
</evidence>
<protein>
    <recommendedName>
        <fullName evidence="4">aspartate transaminase</fullName>
        <ecNumber evidence="4">2.6.1.1</ecNumber>
    </recommendedName>
    <alternativeName>
        <fullName evidence="8">Transaminase A</fullName>
    </alternativeName>
</protein>
<evidence type="ECO:0000256" key="1">
    <source>
        <dbReference type="ARBA" id="ARBA00001933"/>
    </source>
</evidence>
<dbReference type="NCBIfam" id="NF006719">
    <property type="entry name" value="PRK09257.1"/>
    <property type="match status" value="1"/>
</dbReference>
<dbReference type="PRINTS" id="PR00799">
    <property type="entry name" value="TRANSAMINASE"/>
</dbReference>
<comment type="subunit">
    <text evidence="3">Homodimer.</text>
</comment>
<evidence type="ECO:0000256" key="6">
    <source>
        <dbReference type="ARBA" id="ARBA00022679"/>
    </source>
</evidence>
<keyword evidence="5" id="KW-0032">Aminotransferase</keyword>
<proteinExistence type="inferred from homology"/>
<evidence type="ECO:0000256" key="2">
    <source>
        <dbReference type="ARBA" id="ARBA00007441"/>
    </source>
</evidence>
<name>A0A7S1N4U4_9EUGL</name>
<evidence type="ECO:0000256" key="4">
    <source>
        <dbReference type="ARBA" id="ARBA00012753"/>
    </source>
</evidence>
<accession>A0A7S1N4U4</accession>
<dbReference type="EMBL" id="HBGA01020852">
    <property type="protein sequence ID" value="CAD8997013.1"/>
    <property type="molecule type" value="Transcribed_RNA"/>
</dbReference>
<dbReference type="Gene3D" id="3.40.640.10">
    <property type="entry name" value="Type I PLP-dependent aspartate aminotransferase-like (Major domain)"/>
    <property type="match status" value="1"/>
</dbReference>
<dbReference type="Pfam" id="PF00155">
    <property type="entry name" value="Aminotran_1_2"/>
    <property type="match status" value="1"/>
</dbReference>
<comment type="similarity">
    <text evidence="2">Belongs to the class-I pyridoxal-phosphate-dependent aminotransferase family.</text>
</comment>
<dbReference type="InterPro" id="IPR004839">
    <property type="entry name" value="Aminotransferase_I/II_large"/>
</dbReference>
<evidence type="ECO:0000313" key="10">
    <source>
        <dbReference type="EMBL" id="CAD8997013.1"/>
    </source>
</evidence>
<feature type="domain" description="Aminotransferase class I/classII large" evidence="9">
    <location>
        <begin position="68"/>
        <end position="438"/>
    </location>
</feature>
<dbReference type="InterPro" id="IPR015421">
    <property type="entry name" value="PyrdxlP-dep_Trfase_major"/>
</dbReference>
<dbReference type="AlphaFoldDB" id="A0A7S1N4U4"/>
<gene>
    <name evidence="10" type="ORF">EGYM00392_LOCUS8077</name>
</gene>
<dbReference type="GO" id="GO:0004069">
    <property type="term" value="F:L-aspartate:2-oxoglutarate aminotransferase activity"/>
    <property type="evidence" value="ECO:0007669"/>
    <property type="project" value="UniProtKB-EC"/>
</dbReference>
<dbReference type="GO" id="GO:0006520">
    <property type="term" value="P:amino acid metabolic process"/>
    <property type="evidence" value="ECO:0007669"/>
    <property type="project" value="InterPro"/>
</dbReference>
<dbReference type="Gene3D" id="3.90.1150.10">
    <property type="entry name" value="Aspartate Aminotransferase, domain 1"/>
    <property type="match status" value="1"/>
</dbReference>
<dbReference type="SUPFAM" id="SSF53383">
    <property type="entry name" value="PLP-dependent transferases"/>
    <property type="match status" value="1"/>
</dbReference>
<evidence type="ECO:0000256" key="5">
    <source>
        <dbReference type="ARBA" id="ARBA00022576"/>
    </source>
</evidence>
<reference evidence="10" key="1">
    <citation type="submission" date="2021-01" db="EMBL/GenBank/DDBJ databases">
        <authorList>
            <person name="Corre E."/>
            <person name="Pelletier E."/>
            <person name="Niang G."/>
            <person name="Scheremetjew M."/>
            <person name="Finn R."/>
            <person name="Kale V."/>
            <person name="Holt S."/>
            <person name="Cochrane G."/>
            <person name="Meng A."/>
            <person name="Brown T."/>
            <person name="Cohen L."/>
        </authorList>
    </citation>
    <scope>NUCLEOTIDE SEQUENCE</scope>
    <source>
        <strain evidence="10">NIES-381</strain>
    </source>
</reference>
<dbReference type="InterPro" id="IPR015422">
    <property type="entry name" value="PyrdxlP-dep_Trfase_small"/>
</dbReference>
<evidence type="ECO:0000256" key="8">
    <source>
        <dbReference type="ARBA" id="ARBA00030923"/>
    </source>
</evidence>
<organism evidence="10">
    <name type="scientific">Eutreptiella gymnastica</name>
    <dbReference type="NCBI Taxonomy" id="73025"/>
    <lineage>
        <taxon>Eukaryota</taxon>
        <taxon>Discoba</taxon>
        <taxon>Euglenozoa</taxon>
        <taxon>Euglenida</taxon>
        <taxon>Spirocuta</taxon>
        <taxon>Euglenophyceae</taxon>
        <taxon>Eutreptiales</taxon>
        <taxon>Eutreptiaceae</taxon>
        <taxon>Eutreptiella</taxon>
    </lineage>
</organism>
<dbReference type="GO" id="GO:0030170">
    <property type="term" value="F:pyridoxal phosphate binding"/>
    <property type="evidence" value="ECO:0007669"/>
    <property type="project" value="InterPro"/>
</dbReference>
<evidence type="ECO:0000256" key="7">
    <source>
        <dbReference type="ARBA" id="ARBA00022898"/>
    </source>
</evidence>